<dbReference type="EMBL" id="JASBNA010000037">
    <property type="protein sequence ID" value="KAK7682119.1"/>
    <property type="molecule type" value="Genomic_DNA"/>
</dbReference>
<name>A0AAW0FV28_9APHY</name>
<feature type="region of interest" description="Disordered" evidence="1">
    <location>
        <begin position="147"/>
        <end position="177"/>
    </location>
</feature>
<dbReference type="Pfam" id="PF20231">
    <property type="entry name" value="DUF6589"/>
    <property type="match status" value="1"/>
</dbReference>
<feature type="region of interest" description="Disordered" evidence="1">
    <location>
        <begin position="871"/>
        <end position="901"/>
    </location>
</feature>
<evidence type="ECO:0000313" key="3">
    <source>
        <dbReference type="EMBL" id="KAK7682119.1"/>
    </source>
</evidence>
<evidence type="ECO:0000313" key="4">
    <source>
        <dbReference type="Proteomes" id="UP001385951"/>
    </source>
</evidence>
<evidence type="ECO:0000256" key="1">
    <source>
        <dbReference type="SAM" id="MobiDB-lite"/>
    </source>
</evidence>
<feature type="domain" description="DUF6589" evidence="2">
    <location>
        <begin position="417"/>
        <end position="819"/>
    </location>
</feature>
<comment type="caution">
    <text evidence="3">The sequence shown here is derived from an EMBL/GenBank/DDBJ whole genome shotgun (WGS) entry which is preliminary data.</text>
</comment>
<dbReference type="InterPro" id="IPR046496">
    <property type="entry name" value="DUF6589"/>
</dbReference>
<sequence length="901" mass="101697">MPLSLEQAAHLLTLLESAGSTLAEFVIIVLQHQPFGVHNAIVSLPAHATTLLNTLVEHQLCRKEIEEWTYEHVVVRLKGQITELTRKSSGWHFGASTARIEKLDAFDLATMAQEMRAIAPQACDLISRLLAANEEANKAREARKLMRIAKHKENQKLTRRRRTETRDGNESDTSNSSDVLWAEVDGMDGTIVGEDHITGDDADDGSDSDDLWAQVDGVGGREDEDEDMRVNDVWARADGIEGNEDRASHVRERVLLIRLVTCLSIFMQSTNQHCNALQSVVGIFLHTCHVSQAAMDLLARMGCSISASSVNNAITSLSKESVTVIQQVGQTLLASAVYDNVDADIHRLVPTAEKPHNTLIHLTAGMLVPLQHDVTLEDLNCSQELWERLQNNSSATIDMHKLRSIHTETAHPSGLLRRQRFNAWMILNTLVHHGPEWFRRYQCDLGEPEAIEQIPISKSRHIPVRTMDINPSTISGNADVFGDMFKQAGIGDPTEEGQEHVTAVGNTVILVHGDLGTGEHIESLKRARSLERTPLRRLQMVVYVPGLFHLKMACADALWRIFIEPKQSHEDPNSLFSHIGKLRPKETLKFASGPGFRRMHKAIQHIGIVSRLDIWREKVGHLPDKFPSLEAFAESKPSWAVLTALANDLARDQVTGSNLHKLRQHPRGERDLEHENMLLRQRFFLLYEEITYAMNVGDIGRVEACFMPWVYIFRGCGKHKYAAFMMRYLHNVHFIYPPGLKRAVRMNILCNPTGQPKKCRAHDWVQEHHNLFTKTINGGDSSNYQKEHIIKESPLLEIYRNIQEQLQDMFESNQKGNLHSSPNMERTFQVLARYMEKTKASSVVPGRSAHYVVPDVMLEGMHILMTTNVESADVDQDTGDNEDESADKELEVEDRDDLLVE</sequence>
<feature type="compositionally biased region" description="Acidic residues" evidence="1">
    <location>
        <begin position="872"/>
        <end position="901"/>
    </location>
</feature>
<protein>
    <recommendedName>
        <fullName evidence="2">DUF6589 domain-containing protein</fullName>
    </recommendedName>
</protein>
<organism evidence="3 4">
    <name type="scientific">Cerrena zonata</name>
    <dbReference type="NCBI Taxonomy" id="2478898"/>
    <lineage>
        <taxon>Eukaryota</taxon>
        <taxon>Fungi</taxon>
        <taxon>Dikarya</taxon>
        <taxon>Basidiomycota</taxon>
        <taxon>Agaricomycotina</taxon>
        <taxon>Agaricomycetes</taxon>
        <taxon>Polyporales</taxon>
        <taxon>Cerrenaceae</taxon>
        <taxon>Cerrena</taxon>
    </lineage>
</organism>
<accession>A0AAW0FV28</accession>
<keyword evidence="4" id="KW-1185">Reference proteome</keyword>
<proteinExistence type="predicted"/>
<gene>
    <name evidence="3" type="ORF">QCA50_014705</name>
</gene>
<dbReference type="Proteomes" id="UP001385951">
    <property type="component" value="Unassembled WGS sequence"/>
</dbReference>
<reference evidence="3 4" key="1">
    <citation type="submission" date="2022-09" db="EMBL/GenBank/DDBJ databases">
        <authorList>
            <person name="Palmer J.M."/>
        </authorList>
    </citation>
    <scope>NUCLEOTIDE SEQUENCE [LARGE SCALE GENOMIC DNA]</scope>
    <source>
        <strain evidence="3 4">DSM 7382</strain>
    </source>
</reference>
<dbReference type="AlphaFoldDB" id="A0AAW0FV28"/>
<evidence type="ECO:0000259" key="2">
    <source>
        <dbReference type="Pfam" id="PF20231"/>
    </source>
</evidence>